<comment type="subcellular location">
    <subcellularLocation>
        <location evidence="1">Nucleus</location>
    </subcellularLocation>
</comment>
<evidence type="ECO:0000313" key="7">
    <source>
        <dbReference type="Proteomes" id="UP001600888"/>
    </source>
</evidence>
<feature type="region of interest" description="Disordered" evidence="4">
    <location>
        <begin position="370"/>
        <end position="392"/>
    </location>
</feature>
<feature type="compositionally biased region" description="Low complexity" evidence="4">
    <location>
        <begin position="680"/>
        <end position="694"/>
    </location>
</feature>
<dbReference type="InterPro" id="IPR001357">
    <property type="entry name" value="BRCT_dom"/>
</dbReference>
<dbReference type="EMBL" id="JBAWTH010000015">
    <property type="protein sequence ID" value="KAL2288812.1"/>
    <property type="molecule type" value="Genomic_DNA"/>
</dbReference>
<proteinExistence type="predicted"/>
<evidence type="ECO:0000256" key="3">
    <source>
        <dbReference type="ARBA" id="ARBA00023242"/>
    </source>
</evidence>
<feature type="compositionally biased region" description="Polar residues" evidence="4">
    <location>
        <begin position="73"/>
        <end position="91"/>
    </location>
</feature>
<feature type="compositionally biased region" description="Polar residues" evidence="4">
    <location>
        <begin position="803"/>
        <end position="813"/>
    </location>
</feature>
<reference evidence="6 7" key="1">
    <citation type="submission" date="2024-03" db="EMBL/GenBank/DDBJ databases">
        <title>A high-quality draft genome sequence of Diaporthe vaccinii, a causative agent of upright dieback and viscid rot disease in cranberry plants.</title>
        <authorList>
            <person name="Sarrasin M."/>
            <person name="Lang B.F."/>
            <person name="Burger G."/>
        </authorList>
    </citation>
    <scope>NUCLEOTIDE SEQUENCE [LARGE SCALE GENOMIC DNA]</scope>
    <source>
        <strain evidence="6 7">IS7</strain>
    </source>
</reference>
<dbReference type="Proteomes" id="UP001600888">
    <property type="component" value="Unassembled WGS sequence"/>
</dbReference>
<feature type="compositionally biased region" description="Low complexity" evidence="4">
    <location>
        <begin position="145"/>
        <end position="156"/>
    </location>
</feature>
<feature type="region of interest" description="Disordered" evidence="4">
    <location>
        <begin position="521"/>
        <end position="542"/>
    </location>
</feature>
<dbReference type="CDD" id="cd17745">
    <property type="entry name" value="BRCT_p53bp1_rpt1"/>
    <property type="match status" value="1"/>
</dbReference>
<dbReference type="PROSITE" id="PS50172">
    <property type="entry name" value="BRCT"/>
    <property type="match status" value="1"/>
</dbReference>
<sequence length="1224" mass="130563">MRSREQAKTALSGEAESQDTQEVMGQYHEQFGVGFTSSSPAQPVPADEVHAEIQRCPRPPKVHQKFAGANISAKPSMSSSKPNANAPTTRANIDAKEKANARSRGPSAKEDPAPAGSCKGAEGKGRGADAGSSAAKRPGGVGTKSNASNSRASSPSHRTTPAHSPKQATPSEAAGVFDPDLGSHSGDEDVHQQQEDTVIPLTSQTGPSTGTVNPAQFTVLNNDAKGVAPSSAKQPKPRRRKMDPSQSPTQSNDGRSYEQYISRGDDLIPTDPVEKPELASQQTSHSGDGDRTLQEDDTGAVNFRNIDEYNDNFSVPDSLGTGRPSHGSPDHFARHPETPAPHKNPFAGSKAHLLPASQMFGQTQVSSAYKVISPTSSRPSPDNFQPQNSISPNLFISSPLKNLGAGLQPLHGGVSSPQLSIPYDTSPQRQDDEPVELAGAAVDSTPLHPARTFPRGRAEEYEPLYTSQQAYESSPQHALGNESDGNASEDDAMRRHYKAMFKKAKAEKRLESIKYERRSPLEDAVVPSTNTRQGEDQKTDSQNYLDQCEGRADDYSQITVEDSQDRVVLPTSGDSDTQNAVIDDSQDGVITRSAEHGAHVLSNDAVVMATLPNTARSATRSPGIVADNTPKLSTRISGTGEDGADPVPETSPAIPQPRPFGAMQPLSSSGETSKQESFTALLRSSFRESSASESRQPPDAMPAGRRTRSSSEARQPAAHRDKTDLDVPDAAPQVAVRNQASRGSGDQGVVEVAETSPIAESRPPVPALNTRARLRASRNRSHNTSPTVPGSSGSSLSALATTPDVSSKTTPLTDDSPDVAGDKTLLLTSEPHTSPSVAKAGRSKGKGAAVKPKPAAAARRNLRMSTRRSATSFGRDASVSTDELARSPPSSAPTTFEQSAMLSRLGRSSLKESPVFRESSRGGGANLFAGMAFAVSFQAKHPGEKDSTYNSRMGLSTKVGDQIRQGGGKLLLNGFEQLFEFGTIKNAEVASSTPQPDEEIKLTASARATGFTALISDGHSRKVKYMQALALGLPCIHPRWITTCTEKQKLVNWSDYLLCAGNSSFLGEAIRSRNLPTYDAASANLSEVIDSRPQLLRGSRILIVLRRQDEGTKMAYVFLSRVLGASLSRVYTIDEARRQLKASEDAGHPYDWVYVEEKMAGSAALFAEDTGSTSTARTASKKRKRKSAADAANPGPKRIRTLSNELVIQSLILGRLIGEDEDIV</sequence>
<feature type="compositionally biased region" description="Basic and acidic residues" evidence="4">
    <location>
        <begin position="185"/>
        <end position="194"/>
    </location>
</feature>
<dbReference type="SUPFAM" id="SSF52113">
    <property type="entry name" value="BRCT domain"/>
    <property type="match status" value="1"/>
</dbReference>
<feature type="compositionally biased region" description="Polar residues" evidence="4">
    <location>
        <begin position="465"/>
        <end position="476"/>
    </location>
</feature>
<feature type="compositionally biased region" description="Basic residues" evidence="4">
    <location>
        <begin position="772"/>
        <end position="781"/>
    </location>
</feature>
<feature type="region of interest" description="Disordered" evidence="4">
    <location>
        <begin position="407"/>
        <end position="490"/>
    </location>
</feature>
<feature type="compositionally biased region" description="Polar residues" evidence="4">
    <location>
        <begin position="244"/>
        <end position="254"/>
    </location>
</feature>
<dbReference type="InterPro" id="IPR036420">
    <property type="entry name" value="BRCT_dom_sf"/>
</dbReference>
<feature type="compositionally biased region" description="Low complexity" evidence="4">
    <location>
        <begin position="836"/>
        <end position="858"/>
    </location>
</feature>
<evidence type="ECO:0000256" key="1">
    <source>
        <dbReference type="ARBA" id="ARBA00004123"/>
    </source>
</evidence>
<dbReference type="Gene3D" id="3.40.50.10190">
    <property type="entry name" value="BRCT domain"/>
    <property type="match status" value="1"/>
</dbReference>
<feature type="region of interest" description="Disordered" evidence="4">
    <location>
        <begin position="617"/>
        <end position="899"/>
    </location>
</feature>
<keyword evidence="7" id="KW-1185">Reference proteome</keyword>
<keyword evidence="2" id="KW-0227">DNA damage</keyword>
<dbReference type="PANTHER" id="PTHR15321">
    <property type="entry name" value="TUMOR SUPPRESSOR P53-BINDING PROTEIN 1"/>
    <property type="match status" value="1"/>
</dbReference>
<evidence type="ECO:0000259" key="5">
    <source>
        <dbReference type="PROSITE" id="PS50172"/>
    </source>
</evidence>
<keyword evidence="3" id="KW-0539">Nucleus</keyword>
<evidence type="ECO:0000256" key="4">
    <source>
        <dbReference type="SAM" id="MobiDB-lite"/>
    </source>
</evidence>
<dbReference type="InterPro" id="IPR047252">
    <property type="entry name" value="TP53BP1-like"/>
</dbReference>
<name>A0ABR4F2A6_9PEZI</name>
<accession>A0ABR4F2A6</accession>
<evidence type="ECO:0000256" key="2">
    <source>
        <dbReference type="ARBA" id="ARBA00022763"/>
    </source>
</evidence>
<dbReference type="InterPro" id="IPR047249">
    <property type="entry name" value="BRCT_p53bp1-like_rpt1"/>
</dbReference>
<dbReference type="PANTHER" id="PTHR15321:SF3">
    <property type="entry name" value="TP53-BINDING PROTEIN 1"/>
    <property type="match status" value="1"/>
</dbReference>
<feature type="compositionally biased region" description="Polar residues" evidence="4">
    <location>
        <begin position="200"/>
        <end position="221"/>
    </location>
</feature>
<feature type="compositionally biased region" description="Polar residues" evidence="4">
    <location>
        <begin position="415"/>
        <end position="428"/>
    </location>
</feature>
<feature type="compositionally biased region" description="Polar residues" evidence="4">
    <location>
        <begin position="888"/>
        <end position="899"/>
    </location>
</feature>
<comment type="caution">
    <text evidence="6">The sequence shown here is derived from an EMBL/GenBank/DDBJ whole genome shotgun (WGS) entry which is preliminary data.</text>
</comment>
<protein>
    <recommendedName>
        <fullName evidence="5">BRCT domain-containing protein</fullName>
    </recommendedName>
</protein>
<feature type="domain" description="BRCT" evidence="5">
    <location>
        <begin position="1014"/>
        <end position="1058"/>
    </location>
</feature>
<evidence type="ECO:0000313" key="6">
    <source>
        <dbReference type="EMBL" id="KAL2288812.1"/>
    </source>
</evidence>
<feature type="region of interest" description="Disordered" evidence="4">
    <location>
        <begin position="1171"/>
        <end position="1196"/>
    </location>
</feature>
<feature type="compositionally biased region" description="Polar residues" evidence="4">
    <location>
        <begin position="826"/>
        <end position="835"/>
    </location>
</feature>
<organism evidence="6 7">
    <name type="scientific">Diaporthe vaccinii</name>
    <dbReference type="NCBI Taxonomy" id="105482"/>
    <lineage>
        <taxon>Eukaryota</taxon>
        <taxon>Fungi</taxon>
        <taxon>Dikarya</taxon>
        <taxon>Ascomycota</taxon>
        <taxon>Pezizomycotina</taxon>
        <taxon>Sordariomycetes</taxon>
        <taxon>Sordariomycetidae</taxon>
        <taxon>Diaporthales</taxon>
        <taxon>Diaporthaceae</taxon>
        <taxon>Diaporthe</taxon>
        <taxon>Diaporthe eres species complex</taxon>
    </lineage>
</organism>
<feature type="compositionally biased region" description="Basic and acidic residues" evidence="4">
    <location>
        <begin position="328"/>
        <end position="337"/>
    </location>
</feature>
<feature type="compositionally biased region" description="Low complexity" evidence="4">
    <location>
        <begin position="784"/>
        <end position="802"/>
    </location>
</feature>
<feature type="region of interest" description="Disordered" evidence="4">
    <location>
        <begin position="1"/>
        <end position="350"/>
    </location>
</feature>
<gene>
    <name evidence="6" type="ORF">FJTKL_03466</name>
</gene>
<feature type="compositionally biased region" description="Polar residues" evidence="4">
    <location>
        <begin position="157"/>
        <end position="170"/>
    </location>
</feature>
<feature type="compositionally biased region" description="Polar residues" evidence="4">
    <location>
        <begin position="665"/>
        <end position="678"/>
    </location>
</feature>